<dbReference type="GO" id="GO:0052856">
    <property type="term" value="F:NAD(P)HX epimerase activity"/>
    <property type="evidence" value="ECO:0007669"/>
    <property type="project" value="TreeGrafter"/>
</dbReference>
<comment type="function">
    <text evidence="6">Catalyzes the dehydration of the S-form of NAD(P)HX at the expense of ADP, which is converted to AMP. Together with NAD(P)HX epimerase, which catalyzes the epimerization of the S- and R-forms, the enzyme allows the repair of both epimers of NAD(P)HX, a damaged form of NAD(P)H that is a result of enzymatic or heat-dependent hydration.</text>
</comment>
<evidence type="ECO:0000313" key="9">
    <source>
        <dbReference type="Proteomes" id="UP000230161"/>
    </source>
</evidence>
<sequence>MRRPLLPGGAFAQAESMASPIGSATAFVRWGRRADAKAVPTMIFVDLPVADLPACRIAPARGVRGVRGIRAFGRRSAYREGMTPESEAPALWSAFGVDDARAWIAVPADSDDKYSRGVLGVMTGSTEYPGAAVLGVEAAVRTGLGMVRYLGPERPTGLVLARRPEAVTVDGRVQAWLLGSGMATPRPDEQVTAQLERVLAQGRPAVLDAGALDLVGAASAPVVVTPHYRELARLLGDHGRDVTVEAISGDPARWAVEASRALEVTVLLKGSTTHVADARSGRYLLVSAGPAWLATAGSGDVLGGILGALLATHSEAIESDAGALAQLAATAVVLHGRAAERACPGGPVAALDIAEALPAVVAELVG</sequence>
<evidence type="ECO:0000256" key="1">
    <source>
        <dbReference type="ARBA" id="ARBA00022741"/>
    </source>
</evidence>
<feature type="binding site" evidence="6">
    <location>
        <begin position="269"/>
        <end position="273"/>
    </location>
    <ligand>
        <name>AMP</name>
        <dbReference type="ChEBI" id="CHEBI:456215"/>
    </ligand>
</feature>
<reference evidence="8 9" key="1">
    <citation type="submission" date="2017-11" db="EMBL/GenBank/DDBJ databases">
        <title>Genomic Encyclopedia of Archaeal and Bacterial Type Strains, Phase II (KMG-II): From Individual Species to Whole Genera.</title>
        <authorList>
            <person name="Goeker M."/>
        </authorList>
    </citation>
    <scope>NUCLEOTIDE SEQUENCE [LARGE SCALE GENOMIC DNA]</scope>
    <source>
        <strain evidence="8 9">DSM 25625</strain>
    </source>
</reference>
<dbReference type="InterPro" id="IPR000631">
    <property type="entry name" value="CARKD"/>
</dbReference>
<protein>
    <recommendedName>
        <fullName evidence="6">ADP-dependent (S)-NAD(P)H-hydrate dehydratase</fullName>
        <ecNumber evidence="6">4.2.1.136</ecNumber>
    </recommendedName>
    <alternativeName>
        <fullName evidence="6">ADP-dependent NAD(P)HX dehydratase</fullName>
    </alternativeName>
</protein>
<evidence type="ECO:0000256" key="6">
    <source>
        <dbReference type="HAMAP-Rule" id="MF_01965"/>
    </source>
</evidence>
<evidence type="ECO:0000256" key="4">
    <source>
        <dbReference type="ARBA" id="ARBA00023027"/>
    </source>
</evidence>
<dbReference type="HAMAP" id="MF_01965">
    <property type="entry name" value="NADHX_dehydratase"/>
    <property type="match status" value="1"/>
</dbReference>
<dbReference type="Pfam" id="PF01256">
    <property type="entry name" value="Carb_kinase"/>
    <property type="match status" value="1"/>
</dbReference>
<proteinExistence type="inferred from homology"/>
<keyword evidence="3 6" id="KW-0521">NADP</keyword>
<feature type="binding site" evidence="6">
    <location>
        <position position="300"/>
    </location>
    <ligand>
        <name>(6S)-NADPHX</name>
        <dbReference type="ChEBI" id="CHEBI:64076"/>
    </ligand>
</feature>
<feature type="binding site" evidence="6">
    <location>
        <position position="131"/>
    </location>
    <ligand>
        <name>(6S)-NADPHX</name>
        <dbReference type="ChEBI" id="CHEBI:64076"/>
    </ligand>
</feature>
<gene>
    <name evidence="6" type="primary">nnrD</name>
    <name evidence="8" type="ORF">CLV54_2600</name>
</gene>
<dbReference type="GO" id="GO:0046496">
    <property type="term" value="P:nicotinamide nucleotide metabolic process"/>
    <property type="evidence" value="ECO:0007669"/>
    <property type="project" value="UniProtKB-UniRule"/>
</dbReference>
<dbReference type="Proteomes" id="UP000230161">
    <property type="component" value="Unassembled WGS sequence"/>
</dbReference>
<dbReference type="PANTHER" id="PTHR12592:SF0">
    <property type="entry name" value="ATP-DEPENDENT (S)-NAD(P)H-HYDRATE DEHYDRATASE"/>
    <property type="match status" value="1"/>
</dbReference>
<dbReference type="PROSITE" id="PS51383">
    <property type="entry name" value="YJEF_C_3"/>
    <property type="match status" value="1"/>
</dbReference>
<evidence type="ECO:0000259" key="7">
    <source>
        <dbReference type="PROSITE" id="PS51383"/>
    </source>
</evidence>
<dbReference type="PANTHER" id="PTHR12592">
    <property type="entry name" value="ATP-DEPENDENT (S)-NAD(P)H-HYDRATE DEHYDRATASE FAMILY MEMBER"/>
    <property type="match status" value="1"/>
</dbReference>
<comment type="cofactor">
    <cofactor evidence="6">
        <name>Mg(2+)</name>
        <dbReference type="ChEBI" id="CHEBI:18420"/>
    </cofactor>
</comment>
<evidence type="ECO:0000256" key="5">
    <source>
        <dbReference type="ARBA" id="ARBA00023239"/>
    </source>
</evidence>
<comment type="subunit">
    <text evidence="6">Homotetramer.</text>
</comment>
<comment type="similarity">
    <text evidence="6">Belongs to the NnrD/CARKD family.</text>
</comment>
<dbReference type="GO" id="GO:0052855">
    <property type="term" value="F:ADP-dependent NAD(P)H-hydrate dehydratase activity"/>
    <property type="evidence" value="ECO:0007669"/>
    <property type="project" value="UniProtKB-UniRule"/>
</dbReference>
<comment type="caution">
    <text evidence="8">The sequence shown here is derived from an EMBL/GenBank/DDBJ whole genome shotgun (WGS) entry which is preliminary data.</text>
</comment>
<comment type="catalytic activity">
    <reaction evidence="6">
        <text>(6S)-NADHX + ADP = AMP + phosphate + NADH + H(+)</text>
        <dbReference type="Rhea" id="RHEA:32223"/>
        <dbReference type="ChEBI" id="CHEBI:15378"/>
        <dbReference type="ChEBI" id="CHEBI:43474"/>
        <dbReference type="ChEBI" id="CHEBI:57945"/>
        <dbReference type="ChEBI" id="CHEBI:64074"/>
        <dbReference type="ChEBI" id="CHEBI:456215"/>
        <dbReference type="ChEBI" id="CHEBI:456216"/>
        <dbReference type="EC" id="4.2.1.136"/>
    </reaction>
</comment>
<dbReference type="Gene3D" id="3.40.1190.20">
    <property type="match status" value="1"/>
</dbReference>
<keyword evidence="8" id="KW-0418">Kinase</keyword>
<keyword evidence="9" id="KW-1185">Reference proteome</keyword>
<keyword evidence="1 6" id="KW-0547">Nucleotide-binding</keyword>
<dbReference type="AlphaFoldDB" id="A0A2M9BUS9"/>
<dbReference type="GO" id="GO:0110051">
    <property type="term" value="P:metabolite repair"/>
    <property type="evidence" value="ECO:0007669"/>
    <property type="project" value="TreeGrafter"/>
</dbReference>
<accession>A0A2M9BUS9</accession>
<feature type="binding site" evidence="6">
    <location>
        <position position="181"/>
    </location>
    <ligand>
        <name>(6S)-NADPHX</name>
        <dbReference type="ChEBI" id="CHEBI:64076"/>
    </ligand>
</feature>
<dbReference type="SUPFAM" id="SSF53613">
    <property type="entry name" value="Ribokinase-like"/>
    <property type="match status" value="1"/>
</dbReference>
<feature type="domain" description="YjeF C-terminal" evidence="7">
    <location>
        <begin position="96"/>
        <end position="364"/>
    </location>
</feature>
<dbReference type="EMBL" id="PGFB01000004">
    <property type="protein sequence ID" value="PJJ61652.1"/>
    <property type="molecule type" value="Genomic_DNA"/>
</dbReference>
<keyword evidence="4 6" id="KW-0520">NAD</keyword>
<name>A0A2M9BUS9_9MICO</name>
<keyword evidence="8" id="KW-0808">Transferase</keyword>
<evidence type="ECO:0000256" key="3">
    <source>
        <dbReference type="ARBA" id="ARBA00022857"/>
    </source>
</evidence>
<feature type="binding site" evidence="6">
    <location>
        <position position="227"/>
    </location>
    <ligand>
        <name>(6S)-NADPHX</name>
        <dbReference type="ChEBI" id="CHEBI:64076"/>
    </ligand>
</feature>
<dbReference type="GO" id="GO:0016301">
    <property type="term" value="F:kinase activity"/>
    <property type="evidence" value="ECO:0007669"/>
    <property type="project" value="UniProtKB-KW"/>
</dbReference>
<keyword evidence="5 6" id="KW-0456">Lyase</keyword>
<keyword evidence="2 6" id="KW-0067">ATP-binding</keyword>
<evidence type="ECO:0000313" key="8">
    <source>
        <dbReference type="EMBL" id="PJJ61652.1"/>
    </source>
</evidence>
<feature type="binding site" evidence="6">
    <location>
        <position position="299"/>
    </location>
    <ligand>
        <name>AMP</name>
        <dbReference type="ChEBI" id="CHEBI:456215"/>
    </ligand>
</feature>
<dbReference type="InterPro" id="IPR029056">
    <property type="entry name" value="Ribokinase-like"/>
</dbReference>
<dbReference type="CDD" id="cd01171">
    <property type="entry name" value="YXKO-related"/>
    <property type="match status" value="1"/>
</dbReference>
<evidence type="ECO:0000256" key="2">
    <source>
        <dbReference type="ARBA" id="ARBA00022840"/>
    </source>
</evidence>
<dbReference type="EC" id="4.2.1.136" evidence="6"/>
<dbReference type="GO" id="GO:0005524">
    <property type="term" value="F:ATP binding"/>
    <property type="evidence" value="ECO:0007669"/>
    <property type="project" value="UniProtKB-KW"/>
</dbReference>
<comment type="catalytic activity">
    <reaction evidence="6">
        <text>(6S)-NADPHX + ADP = AMP + phosphate + NADPH + H(+)</text>
        <dbReference type="Rhea" id="RHEA:32235"/>
        <dbReference type="ChEBI" id="CHEBI:15378"/>
        <dbReference type="ChEBI" id="CHEBI:43474"/>
        <dbReference type="ChEBI" id="CHEBI:57783"/>
        <dbReference type="ChEBI" id="CHEBI:64076"/>
        <dbReference type="ChEBI" id="CHEBI:456215"/>
        <dbReference type="ChEBI" id="CHEBI:456216"/>
        <dbReference type="EC" id="4.2.1.136"/>
    </reaction>
</comment>
<organism evidence="8 9">
    <name type="scientific">Compostimonas suwonensis</name>
    <dbReference type="NCBI Taxonomy" id="1048394"/>
    <lineage>
        <taxon>Bacteria</taxon>
        <taxon>Bacillati</taxon>
        <taxon>Actinomycetota</taxon>
        <taxon>Actinomycetes</taxon>
        <taxon>Micrococcales</taxon>
        <taxon>Microbacteriaceae</taxon>
        <taxon>Compostimonas</taxon>
    </lineage>
</organism>